<dbReference type="Proteomes" id="UP000614350">
    <property type="component" value="Unassembled WGS sequence"/>
</dbReference>
<name>A0A834KHN1_VESVU</name>
<feature type="region of interest" description="Disordered" evidence="1">
    <location>
        <begin position="1"/>
        <end position="60"/>
    </location>
</feature>
<evidence type="ECO:0000313" key="2">
    <source>
        <dbReference type="EMBL" id="KAF7404954.1"/>
    </source>
</evidence>
<protein>
    <submittedName>
        <fullName evidence="2">Uncharacterized protein</fullName>
    </submittedName>
</protein>
<dbReference type="EMBL" id="JACSEA010000003">
    <property type="protein sequence ID" value="KAF7404954.1"/>
    <property type="molecule type" value="Genomic_DNA"/>
</dbReference>
<evidence type="ECO:0000313" key="3">
    <source>
        <dbReference type="Proteomes" id="UP000614350"/>
    </source>
</evidence>
<evidence type="ECO:0000256" key="1">
    <source>
        <dbReference type="SAM" id="MobiDB-lite"/>
    </source>
</evidence>
<feature type="compositionally biased region" description="Basic and acidic residues" evidence="1">
    <location>
        <begin position="1"/>
        <end position="10"/>
    </location>
</feature>
<reference evidence="2" key="1">
    <citation type="journal article" date="2020" name="G3 (Bethesda)">
        <title>High-Quality Assemblies for Three Invasive Social Wasps from the &lt;i&gt;Vespula&lt;/i&gt; Genus.</title>
        <authorList>
            <person name="Harrop T.W.R."/>
            <person name="Guhlin J."/>
            <person name="McLaughlin G.M."/>
            <person name="Permina E."/>
            <person name="Stockwell P."/>
            <person name="Gilligan J."/>
            <person name="Le Lec M.F."/>
            <person name="Gruber M.A.M."/>
            <person name="Quinn O."/>
            <person name="Lovegrove M."/>
            <person name="Duncan E.J."/>
            <person name="Remnant E.J."/>
            <person name="Van Eeckhoven J."/>
            <person name="Graham B."/>
            <person name="Knapp R.A."/>
            <person name="Langford K.W."/>
            <person name="Kronenberg Z."/>
            <person name="Press M.O."/>
            <person name="Eacker S.M."/>
            <person name="Wilson-Rankin E.E."/>
            <person name="Purcell J."/>
            <person name="Lester P.J."/>
            <person name="Dearden P.K."/>
        </authorList>
    </citation>
    <scope>NUCLEOTIDE SEQUENCE</scope>
    <source>
        <strain evidence="2">Marl-1</strain>
    </source>
</reference>
<dbReference type="AlphaFoldDB" id="A0A834KHN1"/>
<sequence>MKEEKENEKEKEEEDEKFSRVKLSLSESRFSTVRLEDTTRSGAVSSGDGGSGASSRSLNNFERGPWVRRCSDIPDTLPQMDYVSGPRARIKAGSAPVTLEPDSVEKLFRNKKLLISPSYLLGAASLVITLEINSSSTSFQNSH</sequence>
<gene>
    <name evidence="2" type="ORF">HZH66_003860</name>
</gene>
<proteinExistence type="predicted"/>
<keyword evidence="3" id="KW-1185">Reference proteome</keyword>
<comment type="caution">
    <text evidence="2">The sequence shown here is derived from an EMBL/GenBank/DDBJ whole genome shotgun (WGS) entry which is preliminary data.</text>
</comment>
<accession>A0A834KHN1</accession>
<organism evidence="2 3">
    <name type="scientific">Vespula vulgaris</name>
    <name type="common">Yellow jacket</name>
    <name type="synonym">Wasp</name>
    <dbReference type="NCBI Taxonomy" id="7454"/>
    <lineage>
        <taxon>Eukaryota</taxon>
        <taxon>Metazoa</taxon>
        <taxon>Ecdysozoa</taxon>
        <taxon>Arthropoda</taxon>
        <taxon>Hexapoda</taxon>
        <taxon>Insecta</taxon>
        <taxon>Pterygota</taxon>
        <taxon>Neoptera</taxon>
        <taxon>Endopterygota</taxon>
        <taxon>Hymenoptera</taxon>
        <taxon>Apocrita</taxon>
        <taxon>Aculeata</taxon>
        <taxon>Vespoidea</taxon>
        <taxon>Vespidae</taxon>
        <taxon>Vespinae</taxon>
        <taxon>Vespula</taxon>
    </lineage>
</organism>